<comment type="cofactor">
    <cofactor evidence="1">
        <name>Mg(2+)</name>
        <dbReference type="ChEBI" id="CHEBI:18420"/>
    </cofactor>
</comment>
<evidence type="ECO:0000256" key="1">
    <source>
        <dbReference type="ARBA" id="ARBA00001946"/>
    </source>
</evidence>
<comment type="similarity">
    <text evidence="3">Belongs to the eukaryotic GSH synthase family.</text>
</comment>
<dbReference type="Proteomes" id="UP000688137">
    <property type="component" value="Unassembled WGS sequence"/>
</dbReference>
<name>A0A8S1PZI6_PARPR</name>
<evidence type="ECO:0000256" key="5">
    <source>
        <dbReference type="ARBA" id="ARBA00022598"/>
    </source>
</evidence>
<dbReference type="GO" id="GO:0046872">
    <property type="term" value="F:metal ion binding"/>
    <property type="evidence" value="ECO:0007669"/>
    <property type="project" value="UniProtKB-KW"/>
</dbReference>
<keyword evidence="9" id="KW-0067">ATP-binding</keyword>
<dbReference type="PANTHER" id="PTHR11130:SF0">
    <property type="entry name" value="GLUTATHIONE SYNTHETASE"/>
    <property type="match status" value="1"/>
</dbReference>
<reference evidence="12" key="1">
    <citation type="submission" date="2021-01" db="EMBL/GenBank/DDBJ databases">
        <authorList>
            <consortium name="Genoscope - CEA"/>
            <person name="William W."/>
        </authorList>
    </citation>
    <scope>NUCLEOTIDE SEQUENCE</scope>
</reference>
<keyword evidence="8" id="KW-0547">Nucleotide-binding</keyword>
<dbReference type="Pfam" id="PF03199">
    <property type="entry name" value="GSH_synthase"/>
    <property type="match status" value="1"/>
</dbReference>
<dbReference type="FunFam" id="3.30.1490.50:FF:000002">
    <property type="entry name" value="Glutathione synthetase"/>
    <property type="match status" value="1"/>
</dbReference>
<dbReference type="PANTHER" id="PTHR11130">
    <property type="entry name" value="GLUTATHIONE SYNTHETASE"/>
    <property type="match status" value="1"/>
</dbReference>
<evidence type="ECO:0000256" key="2">
    <source>
        <dbReference type="ARBA" id="ARBA00004965"/>
    </source>
</evidence>
<evidence type="ECO:0000256" key="6">
    <source>
        <dbReference type="ARBA" id="ARBA00022684"/>
    </source>
</evidence>
<evidence type="ECO:0000313" key="12">
    <source>
        <dbReference type="EMBL" id="CAD8108644.1"/>
    </source>
</evidence>
<organism evidence="12 13">
    <name type="scientific">Paramecium primaurelia</name>
    <dbReference type="NCBI Taxonomy" id="5886"/>
    <lineage>
        <taxon>Eukaryota</taxon>
        <taxon>Sar</taxon>
        <taxon>Alveolata</taxon>
        <taxon>Ciliophora</taxon>
        <taxon>Intramacronucleata</taxon>
        <taxon>Oligohymenophorea</taxon>
        <taxon>Peniculida</taxon>
        <taxon>Parameciidae</taxon>
        <taxon>Paramecium</taxon>
    </lineage>
</organism>
<evidence type="ECO:0000256" key="10">
    <source>
        <dbReference type="ARBA" id="ARBA00022842"/>
    </source>
</evidence>
<keyword evidence="6" id="KW-0317">Glutathione biosynthesis</keyword>
<evidence type="ECO:0000256" key="4">
    <source>
        <dbReference type="ARBA" id="ARBA00012214"/>
    </source>
</evidence>
<evidence type="ECO:0000259" key="11">
    <source>
        <dbReference type="Pfam" id="PF03199"/>
    </source>
</evidence>
<evidence type="ECO:0000256" key="8">
    <source>
        <dbReference type="ARBA" id="ARBA00022741"/>
    </source>
</evidence>
<accession>A0A8S1PZI6</accession>
<evidence type="ECO:0000256" key="7">
    <source>
        <dbReference type="ARBA" id="ARBA00022723"/>
    </source>
</evidence>
<evidence type="ECO:0000256" key="9">
    <source>
        <dbReference type="ARBA" id="ARBA00022840"/>
    </source>
</evidence>
<dbReference type="InterPro" id="IPR005615">
    <property type="entry name" value="Glutathione_synthase"/>
</dbReference>
<dbReference type="EC" id="6.3.2.3" evidence="4"/>
<dbReference type="Pfam" id="PF03917">
    <property type="entry name" value="GSH_synth_ATP"/>
    <property type="match status" value="1"/>
</dbReference>
<comment type="pathway">
    <text evidence="2">Sulfur metabolism; glutathione biosynthesis; glutathione from L-cysteine and L-glutamate: step 2/2.</text>
</comment>
<dbReference type="InterPro" id="IPR004887">
    <property type="entry name" value="GSH_synth_subst-bd"/>
</dbReference>
<dbReference type="GO" id="GO:0004363">
    <property type="term" value="F:glutathione synthase activity"/>
    <property type="evidence" value="ECO:0007669"/>
    <property type="project" value="UniProtKB-EC"/>
</dbReference>
<proteinExistence type="inferred from homology"/>
<gene>
    <name evidence="12" type="ORF">PPRIM_AZ9-3.1.T1370162</name>
</gene>
<protein>
    <recommendedName>
        <fullName evidence="4">glutathione synthase</fullName>
        <ecNumber evidence="4">6.3.2.3</ecNumber>
    </recommendedName>
</protein>
<keyword evidence="7" id="KW-0479">Metal-binding</keyword>
<dbReference type="GO" id="GO:0005829">
    <property type="term" value="C:cytosol"/>
    <property type="evidence" value="ECO:0007669"/>
    <property type="project" value="TreeGrafter"/>
</dbReference>
<sequence>MIQSQSYQYRYGSEPLHGIVKSLNLPIQFEYVQEICIFEQLIKLVQISEKLENYSKYFTNSFNQLEQLKPFYQTISSSFNQGVDKKNEICEHCNHIQNFIIHNQFKYLEHDKLLSVSDMLLVELLEIVSNMYPNILYNNYQILYQYIARVLSNNVLQNYYFNVDFMMKDFSPNIKNVQNILKGIISTNLSTFHDFAQCQGILYRYKEDGKQFPDNCPVSLFPLYINYDIINDLKKKTILQQKVVAKMGMDFEWYTSILGRLAKHDEFIRRMISIQAKVEKSQTKCPYTICIVRNDFLHHASLNQWMQVEYNCIAISFGFISDRVQKYHSLLFDSYYKQIRENYKLQVKQDLNHDIMVDALHKAYELYNNKNAIVLIITAEFEGNVYDQRYIEKGLAKLGILSKRTTFLKLIGNITSENGILRAFGQEIALVYFRTGYTFDQYENEECWNIREMIELSKALKCPSLNTQLVNFKKLQQILLDETQIQKFLNKDEAKLISENYCKIWGFDHEDQHEKLIEMIKQNPHDYVLKPQREGGGNNYYDDQIIPELQKLTPEQRTEFIVMERIKPIPRIGFMMRRGQLDIQAVISEISVIGYFINDGEKILVNEVGGYLVRTKRYLDNEGGVAAGYAVVDSFMVSDS</sequence>
<keyword evidence="10" id="KW-0460">Magnesium</keyword>
<evidence type="ECO:0000256" key="3">
    <source>
        <dbReference type="ARBA" id="ARBA00010385"/>
    </source>
</evidence>
<dbReference type="GO" id="GO:0005524">
    <property type="term" value="F:ATP binding"/>
    <property type="evidence" value="ECO:0007669"/>
    <property type="project" value="UniProtKB-KW"/>
</dbReference>
<keyword evidence="13" id="KW-1185">Reference proteome</keyword>
<dbReference type="GO" id="GO:0043295">
    <property type="term" value="F:glutathione binding"/>
    <property type="evidence" value="ECO:0007669"/>
    <property type="project" value="TreeGrafter"/>
</dbReference>
<evidence type="ECO:0000313" key="13">
    <source>
        <dbReference type="Proteomes" id="UP000688137"/>
    </source>
</evidence>
<dbReference type="OMA" id="NGLVMYP"/>
<keyword evidence="5" id="KW-0436">Ligase</keyword>
<dbReference type="AlphaFoldDB" id="A0A8S1PZI6"/>
<comment type="caution">
    <text evidence="12">The sequence shown here is derived from an EMBL/GenBank/DDBJ whole genome shotgun (WGS) entry which is preliminary data.</text>
</comment>
<feature type="domain" description="Glutathione synthase substrate-binding" evidence="11">
    <location>
        <begin position="372"/>
        <end position="470"/>
    </location>
</feature>
<dbReference type="EMBL" id="CAJJDM010000140">
    <property type="protein sequence ID" value="CAD8108644.1"/>
    <property type="molecule type" value="Genomic_DNA"/>
</dbReference>